<dbReference type="GO" id="GO:0030295">
    <property type="term" value="F:protein kinase activator activity"/>
    <property type="evidence" value="ECO:0007669"/>
    <property type="project" value="TreeGrafter"/>
</dbReference>
<dbReference type="Gene3D" id="1.10.287.130">
    <property type="match status" value="1"/>
</dbReference>
<evidence type="ECO:0000256" key="6">
    <source>
        <dbReference type="ARBA" id="ARBA00022692"/>
    </source>
</evidence>
<evidence type="ECO:0000313" key="15">
    <source>
        <dbReference type="EMBL" id="TGY94768.1"/>
    </source>
</evidence>
<evidence type="ECO:0000259" key="14">
    <source>
        <dbReference type="PROSITE" id="PS50112"/>
    </source>
</evidence>
<dbReference type="InterPro" id="IPR036097">
    <property type="entry name" value="HisK_dim/P_sf"/>
</dbReference>
<dbReference type="Pfam" id="PF08448">
    <property type="entry name" value="PAS_4"/>
    <property type="match status" value="1"/>
</dbReference>
<keyword evidence="8 15" id="KW-0418">Kinase</keyword>
<evidence type="ECO:0000256" key="8">
    <source>
        <dbReference type="ARBA" id="ARBA00022777"/>
    </source>
</evidence>
<dbReference type="Gene3D" id="3.30.450.20">
    <property type="entry name" value="PAS domain"/>
    <property type="match status" value="1"/>
</dbReference>
<evidence type="ECO:0000259" key="13">
    <source>
        <dbReference type="PROSITE" id="PS50109"/>
    </source>
</evidence>
<evidence type="ECO:0000256" key="10">
    <source>
        <dbReference type="ARBA" id="ARBA00022989"/>
    </source>
</evidence>
<dbReference type="InterPro" id="IPR035965">
    <property type="entry name" value="PAS-like_dom_sf"/>
</dbReference>
<keyword evidence="4" id="KW-0597">Phosphoprotein</keyword>
<dbReference type="InterPro" id="IPR003661">
    <property type="entry name" value="HisK_dim/P_dom"/>
</dbReference>
<sequence>MLDEHHIGSRSWQVNPDPMCILDTQGRFVAVNPAWEATLGWTREEMVGEAYRRFLHPDDIERSDSAFEDVTQGKPVLRFENRYRAKFGGYRWLSWVAVPEADGIYCTSRDVTPEKERDQTIAKQREEAELREQFLAILGHDLRTPLSSFISGLRLLSREVESENAQQVLQSMQGSASRMSELIRNMMEFARVRLGDGIGIERERHQDLDSRIFQVVEEIENTVPGARIEYTADLSSSVMCDASRIMQVVSNLLGNAVSHGVEGEPVRLTATQADGQLTIAVANAGEPISSAARENLFRPFFKGDPQSSPQGLGLGLYISSEIAAAHGGSLTVDSDTDQTCFTLTIPATE</sequence>
<evidence type="ECO:0000256" key="9">
    <source>
        <dbReference type="ARBA" id="ARBA00022840"/>
    </source>
</evidence>
<dbReference type="GO" id="GO:0007234">
    <property type="term" value="P:osmosensory signaling via phosphorelay pathway"/>
    <property type="evidence" value="ECO:0007669"/>
    <property type="project" value="TreeGrafter"/>
</dbReference>
<keyword evidence="6" id="KW-0812">Transmembrane</keyword>
<dbReference type="RefSeq" id="WP_135943965.1">
    <property type="nucleotide sequence ID" value="NZ_BMEI01000001.1"/>
</dbReference>
<accession>A0A4S2HG22</accession>
<organism evidence="15 16">
    <name type="scientific">Marinicauda pacifica</name>
    <dbReference type="NCBI Taxonomy" id="1133559"/>
    <lineage>
        <taxon>Bacteria</taxon>
        <taxon>Pseudomonadati</taxon>
        <taxon>Pseudomonadota</taxon>
        <taxon>Alphaproteobacteria</taxon>
        <taxon>Maricaulales</taxon>
        <taxon>Maricaulaceae</taxon>
        <taxon>Marinicauda</taxon>
    </lineage>
</organism>
<evidence type="ECO:0000256" key="1">
    <source>
        <dbReference type="ARBA" id="ARBA00000085"/>
    </source>
</evidence>
<gene>
    <name evidence="15" type="ORF">E5162_05755</name>
</gene>
<dbReference type="PROSITE" id="PS50109">
    <property type="entry name" value="HIS_KIN"/>
    <property type="match status" value="1"/>
</dbReference>
<dbReference type="SUPFAM" id="SSF55785">
    <property type="entry name" value="PYP-like sensor domain (PAS domain)"/>
    <property type="match status" value="1"/>
</dbReference>
<dbReference type="SUPFAM" id="SSF55874">
    <property type="entry name" value="ATPase domain of HSP90 chaperone/DNA topoisomerase II/histidine kinase"/>
    <property type="match status" value="1"/>
</dbReference>
<evidence type="ECO:0000256" key="3">
    <source>
        <dbReference type="ARBA" id="ARBA00012438"/>
    </source>
</evidence>
<dbReference type="InterPro" id="IPR004358">
    <property type="entry name" value="Sig_transdc_His_kin-like_C"/>
</dbReference>
<dbReference type="InterPro" id="IPR036890">
    <property type="entry name" value="HATPase_C_sf"/>
</dbReference>
<dbReference type="CDD" id="cd00075">
    <property type="entry name" value="HATPase"/>
    <property type="match status" value="1"/>
</dbReference>
<evidence type="ECO:0000256" key="12">
    <source>
        <dbReference type="ARBA" id="ARBA00023136"/>
    </source>
</evidence>
<dbReference type="GO" id="GO:0000156">
    <property type="term" value="F:phosphorelay response regulator activity"/>
    <property type="evidence" value="ECO:0007669"/>
    <property type="project" value="TreeGrafter"/>
</dbReference>
<dbReference type="OrthoDB" id="9795133at2"/>
<dbReference type="SUPFAM" id="SSF47384">
    <property type="entry name" value="Homodimeric domain of signal transducing histidine kinase"/>
    <property type="match status" value="1"/>
</dbReference>
<reference evidence="15 16" key="1">
    <citation type="journal article" date="2013" name="Int. J. Syst. Evol. Microbiol.">
        <title>Marinicauda pacifica gen. nov., sp. nov., a prosthecate alphaproteobacterium of the family Hyphomonadaceae isolated from deep seawater.</title>
        <authorList>
            <person name="Zhang X.Y."/>
            <person name="Li G.W."/>
            <person name="Wang C.S."/>
            <person name="Zhang Y.J."/>
            <person name="Xu X.W."/>
            <person name="Li H."/>
            <person name="Liu A."/>
            <person name="Liu C."/>
            <person name="Xie B.B."/>
            <person name="Qin Q.L."/>
            <person name="Xu Z."/>
            <person name="Chen X.L."/>
            <person name="Zhou B.C."/>
            <person name="Zhang Y.Z."/>
        </authorList>
    </citation>
    <scope>NUCLEOTIDE SEQUENCE [LARGE SCALE GENOMIC DNA]</scope>
    <source>
        <strain evidence="15 16">P-1 km-3</strain>
    </source>
</reference>
<feature type="domain" description="PAS" evidence="14">
    <location>
        <begin position="16"/>
        <end position="74"/>
    </location>
</feature>
<dbReference type="InterPro" id="IPR013656">
    <property type="entry name" value="PAS_4"/>
</dbReference>
<dbReference type="GO" id="GO:0005524">
    <property type="term" value="F:ATP binding"/>
    <property type="evidence" value="ECO:0007669"/>
    <property type="project" value="UniProtKB-KW"/>
</dbReference>
<evidence type="ECO:0000256" key="4">
    <source>
        <dbReference type="ARBA" id="ARBA00022553"/>
    </source>
</evidence>
<dbReference type="InterPro" id="IPR003594">
    <property type="entry name" value="HATPase_dom"/>
</dbReference>
<comment type="caution">
    <text evidence="15">The sequence shown here is derived from an EMBL/GenBank/DDBJ whole genome shotgun (WGS) entry which is preliminary data.</text>
</comment>
<evidence type="ECO:0000256" key="5">
    <source>
        <dbReference type="ARBA" id="ARBA00022679"/>
    </source>
</evidence>
<dbReference type="GO" id="GO:0000155">
    <property type="term" value="F:phosphorelay sensor kinase activity"/>
    <property type="evidence" value="ECO:0007669"/>
    <property type="project" value="InterPro"/>
</dbReference>
<dbReference type="SMART" id="SM00091">
    <property type="entry name" value="PAS"/>
    <property type="match status" value="1"/>
</dbReference>
<dbReference type="PANTHER" id="PTHR42878:SF7">
    <property type="entry name" value="SENSOR HISTIDINE KINASE GLRK"/>
    <property type="match status" value="1"/>
</dbReference>
<dbReference type="Pfam" id="PF00512">
    <property type="entry name" value="HisKA"/>
    <property type="match status" value="1"/>
</dbReference>
<keyword evidence="7" id="KW-0547">Nucleotide-binding</keyword>
<dbReference type="InterPro" id="IPR050351">
    <property type="entry name" value="BphY/WalK/GraS-like"/>
</dbReference>
<proteinExistence type="predicted"/>
<dbReference type="GO" id="GO:0016020">
    <property type="term" value="C:membrane"/>
    <property type="evidence" value="ECO:0007669"/>
    <property type="project" value="UniProtKB-SubCell"/>
</dbReference>
<evidence type="ECO:0000256" key="2">
    <source>
        <dbReference type="ARBA" id="ARBA00004141"/>
    </source>
</evidence>
<evidence type="ECO:0000313" key="16">
    <source>
        <dbReference type="Proteomes" id="UP000305451"/>
    </source>
</evidence>
<dbReference type="PANTHER" id="PTHR42878">
    <property type="entry name" value="TWO-COMPONENT HISTIDINE KINASE"/>
    <property type="match status" value="1"/>
</dbReference>
<dbReference type="CDD" id="cd00082">
    <property type="entry name" value="HisKA"/>
    <property type="match status" value="1"/>
</dbReference>
<keyword evidence="11" id="KW-0902">Two-component regulatory system</keyword>
<keyword evidence="16" id="KW-1185">Reference proteome</keyword>
<keyword evidence="9" id="KW-0067">ATP-binding</keyword>
<dbReference type="SMART" id="SM00387">
    <property type="entry name" value="HATPase_c"/>
    <property type="match status" value="1"/>
</dbReference>
<keyword evidence="12" id="KW-0472">Membrane</keyword>
<dbReference type="Pfam" id="PF02518">
    <property type="entry name" value="HATPase_c"/>
    <property type="match status" value="1"/>
</dbReference>
<dbReference type="NCBIfam" id="TIGR00229">
    <property type="entry name" value="sensory_box"/>
    <property type="match status" value="1"/>
</dbReference>
<dbReference type="Gene3D" id="3.30.565.10">
    <property type="entry name" value="Histidine kinase-like ATPase, C-terminal domain"/>
    <property type="match status" value="1"/>
</dbReference>
<protein>
    <recommendedName>
        <fullName evidence="3">histidine kinase</fullName>
        <ecNumber evidence="3">2.7.13.3</ecNumber>
    </recommendedName>
</protein>
<dbReference type="Proteomes" id="UP000305451">
    <property type="component" value="Unassembled WGS sequence"/>
</dbReference>
<dbReference type="InterPro" id="IPR005467">
    <property type="entry name" value="His_kinase_dom"/>
</dbReference>
<dbReference type="AlphaFoldDB" id="A0A4S2HG22"/>
<keyword evidence="10" id="KW-1133">Transmembrane helix</keyword>
<comment type="subcellular location">
    <subcellularLocation>
        <location evidence="2">Membrane</location>
        <topology evidence="2">Multi-pass membrane protein</topology>
    </subcellularLocation>
</comment>
<evidence type="ECO:0000256" key="7">
    <source>
        <dbReference type="ARBA" id="ARBA00022741"/>
    </source>
</evidence>
<dbReference type="EMBL" id="SRXV01000001">
    <property type="protein sequence ID" value="TGY94768.1"/>
    <property type="molecule type" value="Genomic_DNA"/>
</dbReference>
<evidence type="ECO:0000256" key="11">
    <source>
        <dbReference type="ARBA" id="ARBA00023012"/>
    </source>
</evidence>
<dbReference type="PRINTS" id="PR00344">
    <property type="entry name" value="BCTRLSENSOR"/>
</dbReference>
<dbReference type="SMART" id="SM00388">
    <property type="entry name" value="HisKA"/>
    <property type="match status" value="1"/>
</dbReference>
<dbReference type="PROSITE" id="PS50112">
    <property type="entry name" value="PAS"/>
    <property type="match status" value="1"/>
</dbReference>
<keyword evidence="5" id="KW-0808">Transferase</keyword>
<dbReference type="CDD" id="cd00130">
    <property type="entry name" value="PAS"/>
    <property type="match status" value="1"/>
</dbReference>
<dbReference type="EC" id="2.7.13.3" evidence="3"/>
<dbReference type="InterPro" id="IPR000014">
    <property type="entry name" value="PAS"/>
</dbReference>
<name>A0A4S2HG22_9PROT</name>
<comment type="catalytic activity">
    <reaction evidence="1">
        <text>ATP + protein L-histidine = ADP + protein N-phospho-L-histidine.</text>
        <dbReference type="EC" id="2.7.13.3"/>
    </reaction>
</comment>
<feature type="domain" description="Histidine kinase" evidence="13">
    <location>
        <begin position="137"/>
        <end position="349"/>
    </location>
</feature>